<keyword evidence="2" id="KW-1185">Reference proteome</keyword>
<name>A0A3D8LBP3_9BACT</name>
<dbReference type="EMBL" id="QRGR01000012">
    <property type="protein sequence ID" value="RDV14815.1"/>
    <property type="molecule type" value="Genomic_DNA"/>
</dbReference>
<organism evidence="1 2">
    <name type="scientific">Pontibacter diazotrophicus</name>
    <dbReference type="NCBI Taxonomy" id="1400979"/>
    <lineage>
        <taxon>Bacteria</taxon>
        <taxon>Pseudomonadati</taxon>
        <taxon>Bacteroidota</taxon>
        <taxon>Cytophagia</taxon>
        <taxon>Cytophagales</taxon>
        <taxon>Hymenobacteraceae</taxon>
        <taxon>Pontibacter</taxon>
    </lineage>
</organism>
<comment type="caution">
    <text evidence="1">The sequence shown here is derived from an EMBL/GenBank/DDBJ whole genome shotgun (WGS) entry which is preliminary data.</text>
</comment>
<gene>
    <name evidence="1" type="ORF">DXT99_12680</name>
</gene>
<dbReference type="RefSeq" id="WP_115565927.1">
    <property type="nucleotide sequence ID" value="NZ_QRGR01000012.1"/>
</dbReference>
<evidence type="ECO:0000313" key="2">
    <source>
        <dbReference type="Proteomes" id="UP000256708"/>
    </source>
</evidence>
<dbReference type="AlphaFoldDB" id="A0A3D8LBP3"/>
<accession>A0A3D8LBP3</accession>
<reference evidence="2" key="1">
    <citation type="submission" date="2018-08" db="EMBL/GenBank/DDBJ databases">
        <authorList>
            <person name="Liu Z.-W."/>
            <person name="Du Z.-J."/>
        </authorList>
    </citation>
    <scope>NUCLEOTIDE SEQUENCE [LARGE SCALE GENOMIC DNA]</scope>
    <source>
        <strain evidence="2">H4X</strain>
    </source>
</reference>
<evidence type="ECO:0000313" key="1">
    <source>
        <dbReference type="EMBL" id="RDV14815.1"/>
    </source>
</evidence>
<sequence>MRKALLLLVVLAGFIAGCEDKYKDPDPQAMGYGYYPLEVGDYRIYNVTDIRYRHDVGDTSRFQLRERVDTTFYDQTNTHSYKIVRSTRPDEGSAWVEDSVFVVAKQPTMLTLTKDNTKYVKLVFPVKGGVSWLGDAFNDRIADSYTPGERRADYYESKESYTYQSKGEPFTFNGQSYPNTVTVIQGTPTESWIGYDNRREIYAEDIGMVYRLYTRIVYCNDTDSDDCEYAIGYKLQGHERHEELISYGNE</sequence>
<protein>
    <submittedName>
        <fullName evidence="1">Uncharacterized protein</fullName>
    </submittedName>
</protein>
<proteinExistence type="predicted"/>
<dbReference type="OrthoDB" id="1467525at2"/>
<dbReference type="Proteomes" id="UP000256708">
    <property type="component" value="Unassembled WGS sequence"/>
</dbReference>
<dbReference type="PROSITE" id="PS51257">
    <property type="entry name" value="PROKAR_LIPOPROTEIN"/>
    <property type="match status" value="1"/>
</dbReference>